<dbReference type="Pfam" id="PF12833">
    <property type="entry name" value="HTH_18"/>
    <property type="match status" value="1"/>
</dbReference>
<keyword evidence="2" id="KW-0238">DNA-binding</keyword>
<dbReference type="Pfam" id="PF14525">
    <property type="entry name" value="AraC_binding_2"/>
    <property type="match status" value="1"/>
</dbReference>
<evidence type="ECO:0000256" key="2">
    <source>
        <dbReference type="ARBA" id="ARBA00023125"/>
    </source>
</evidence>
<evidence type="ECO:0000259" key="4">
    <source>
        <dbReference type="PROSITE" id="PS01124"/>
    </source>
</evidence>
<dbReference type="SUPFAM" id="SSF46689">
    <property type="entry name" value="Homeodomain-like"/>
    <property type="match status" value="1"/>
</dbReference>
<dbReference type="PANTHER" id="PTHR46796">
    <property type="entry name" value="HTH-TYPE TRANSCRIPTIONAL ACTIVATOR RHAS-RELATED"/>
    <property type="match status" value="1"/>
</dbReference>
<gene>
    <name evidence="5" type="ORF">GCM10011610_40960</name>
</gene>
<dbReference type="EMBL" id="BMNE01000004">
    <property type="protein sequence ID" value="GGN86046.1"/>
    <property type="molecule type" value="Genomic_DNA"/>
</dbReference>
<reference evidence="6" key="1">
    <citation type="journal article" date="2019" name="Int. J. Syst. Evol. Microbiol.">
        <title>The Global Catalogue of Microorganisms (GCM) 10K type strain sequencing project: providing services to taxonomists for standard genome sequencing and annotation.</title>
        <authorList>
            <consortium name="The Broad Institute Genomics Platform"/>
            <consortium name="The Broad Institute Genome Sequencing Center for Infectious Disease"/>
            <person name="Wu L."/>
            <person name="Ma J."/>
        </authorList>
    </citation>
    <scope>NUCLEOTIDE SEQUENCE [LARGE SCALE GENOMIC DNA]</scope>
    <source>
        <strain evidence="6">CGMCC 4.7329</strain>
    </source>
</reference>
<organism evidence="5 6">
    <name type="scientific">Nocardia rhizosphaerihabitans</name>
    <dbReference type="NCBI Taxonomy" id="1691570"/>
    <lineage>
        <taxon>Bacteria</taxon>
        <taxon>Bacillati</taxon>
        <taxon>Actinomycetota</taxon>
        <taxon>Actinomycetes</taxon>
        <taxon>Mycobacteriales</taxon>
        <taxon>Nocardiaceae</taxon>
        <taxon>Nocardia</taxon>
    </lineage>
</organism>
<protein>
    <recommendedName>
        <fullName evidence="4">HTH araC/xylS-type domain-containing protein</fullName>
    </recommendedName>
</protein>
<accession>A0ABQ2KLX6</accession>
<dbReference type="InterPro" id="IPR050204">
    <property type="entry name" value="AraC_XylS_family_regulators"/>
</dbReference>
<evidence type="ECO:0000256" key="1">
    <source>
        <dbReference type="ARBA" id="ARBA00023015"/>
    </source>
</evidence>
<proteinExistence type="predicted"/>
<dbReference type="InterPro" id="IPR035418">
    <property type="entry name" value="AraC-bd_2"/>
</dbReference>
<evidence type="ECO:0000256" key="3">
    <source>
        <dbReference type="ARBA" id="ARBA00023163"/>
    </source>
</evidence>
<dbReference type="InterPro" id="IPR009057">
    <property type="entry name" value="Homeodomain-like_sf"/>
</dbReference>
<feature type="domain" description="HTH araC/xylS-type" evidence="4">
    <location>
        <begin position="240"/>
        <end position="339"/>
    </location>
</feature>
<dbReference type="Gene3D" id="1.10.10.60">
    <property type="entry name" value="Homeodomain-like"/>
    <property type="match status" value="1"/>
</dbReference>
<comment type="caution">
    <text evidence="5">The sequence shown here is derived from an EMBL/GenBank/DDBJ whole genome shotgun (WGS) entry which is preliminary data.</text>
</comment>
<evidence type="ECO:0000313" key="5">
    <source>
        <dbReference type="EMBL" id="GGN86046.1"/>
    </source>
</evidence>
<dbReference type="PANTHER" id="PTHR46796:SF6">
    <property type="entry name" value="ARAC SUBFAMILY"/>
    <property type="match status" value="1"/>
</dbReference>
<sequence length="354" mass="38050">MIRCDARGLLAGWQESGVGGVESSEPLVELRLNDGPELRAGEAFAQWEASLSESYVPLAVDPERDQAFHGWIVRGSMPGFELSTVGASGQRIRRTKSGIAHTDGEFLFVSIITAGFGRMHQDGRIAVVRPGDMVFYDTTRPYHWDLDGSWSQVVARVPLALLGEHVPTDRSALPTAVTVQADSPGGVVAGFFRDLARIQENAPEQATVLAANGVKLLASAITLAGGSVPSGASAQALSRKQVLSFMRARCTDAGLTVDEIARACLVSRRSLYRLFDETGDGLSTVLRRMRVECAQVLLIRDASRSTASIAQASGFASERHFFRAFRVETGMTPGEYRLVTAADSARGEAGRHTA</sequence>
<dbReference type="InterPro" id="IPR018060">
    <property type="entry name" value="HTH_AraC"/>
</dbReference>
<dbReference type="Proteomes" id="UP000658127">
    <property type="component" value="Unassembled WGS sequence"/>
</dbReference>
<name>A0ABQ2KLX6_9NOCA</name>
<keyword evidence="1" id="KW-0805">Transcription regulation</keyword>
<dbReference type="PROSITE" id="PS01124">
    <property type="entry name" value="HTH_ARAC_FAMILY_2"/>
    <property type="match status" value="1"/>
</dbReference>
<dbReference type="SMART" id="SM00342">
    <property type="entry name" value="HTH_ARAC"/>
    <property type="match status" value="1"/>
</dbReference>
<evidence type="ECO:0000313" key="6">
    <source>
        <dbReference type="Proteomes" id="UP000658127"/>
    </source>
</evidence>
<keyword evidence="3" id="KW-0804">Transcription</keyword>
<keyword evidence="6" id="KW-1185">Reference proteome</keyword>